<dbReference type="FunFam" id="3.40.50.2000:FF:000119">
    <property type="entry name" value="Glycosyl transferase group 1"/>
    <property type="match status" value="1"/>
</dbReference>
<dbReference type="Gene3D" id="3.40.50.2000">
    <property type="entry name" value="Glycogen Phosphorylase B"/>
    <property type="match status" value="2"/>
</dbReference>
<dbReference type="GO" id="GO:0016757">
    <property type="term" value="F:glycosyltransferase activity"/>
    <property type="evidence" value="ECO:0007669"/>
    <property type="project" value="InterPro"/>
</dbReference>
<feature type="domain" description="Glycosyltransferase subfamily 4-like N-terminal" evidence="3">
    <location>
        <begin position="15"/>
        <end position="174"/>
    </location>
</feature>
<reference evidence="5" key="1">
    <citation type="submission" date="2018-04" db="EMBL/GenBank/DDBJ databases">
        <authorList>
            <person name="Lucker S."/>
            <person name="Sakoula D."/>
        </authorList>
    </citation>
    <scope>NUCLEOTIDE SEQUENCE [LARGE SCALE GENOMIC DNA]</scope>
</reference>
<keyword evidence="5" id="KW-1185">Reference proteome</keyword>
<name>A0A330L429_9BACT</name>
<dbReference type="PANTHER" id="PTHR46401:SF2">
    <property type="entry name" value="GLYCOSYLTRANSFERASE WBBK-RELATED"/>
    <property type="match status" value="1"/>
</dbReference>
<dbReference type="PANTHER" id="PTHR46401">
    <property type="entry name" value="GLYCOSYLTRANSFERASE WBBK-RELATED"/>
    <property type="match status" value="1"/>
</dbReference>
<dbReference type="SUPFAM" id="SSF53756">
    <property type="entry name" value="UDP-Glycosyltransferase/glycogen phosphorylase"/>
    <property type="match status" value="1"/>
</dbReference>
<dbReference type="CDD" id="cd03809">
    <property type="entry name" value="GT4_MtfB-like"/>
    <property type="match status" value="1"/>
</dbReference>
<gene>
    <name evidence="4" type="ORF">NITLEN_10738</name>
</gene>
<dbReference type="InterPro" id="IPR001296">
    <property type="entry name" value="Glyco_trans_1"/>
</dbReference>
<keyword evidence="1 4" id="KW-0808">Transferase</keyword>
<dbReference type="Pfam" id="PF00534">
    <property type="entry name" value="Glycos_transf_1"/>
    <property type="match status" value="1"/>
</dbReference>
<sequence>MRIAIDFTSFIPQMTGVDTYLKQLVWNLAKVDRINQYRIYHNYEDRRLFAEGLPPNVSHCPLSARPRSTRLIAQQMLLPVAVSSWGADVVHSPSFIIPYLRGAARHVVTVHDMTSFSHPHCHIALRRSWLYQRAVLASIMRADVVVVPSQATRRAVLEFLPDLQPDRIHVTVLGIGEEFRRCDPASVREVVTRLTLPEPYILYVGTVEPRKNLPALVEAYRRLVQAGVITEHLVLAGKLGWGYESLLKQIQVPALRGRVHLAGYVNQQDLPALYAGARLFVYPSFHEGFGFPPLEAMACGVPVVSTKSSSLAENLACAAELVAPDDLAGLADAMQRLLTDDALRAKRQEHGLEQARQYRWEHTARETMKSYHMAMDMARG</sequence>
<dbReference type="Proteomes" id="UP000248168">
    <property type="component" value="Unassembled WGS sequence"/>
</dbReference>
<organism evidence="4 5">
    <name type="scientific">Nitrospira lenta</name>
    <dbReference type="NCBI Taxonomy" id="1436998"/>
    <lineage>
        <taxon>Bacteria</taxon>
        <taxon>Pseudomonadati</taxon>
        <taxon>Nitrospirota</taxon>
        <taxon>Nitrospiria</taxon>
        <taxon>Nitrospirales</taxon>
        <taxon>Nitrospiraceae</taxon>
        <taxon>Nitrospira</taxon>
    </lineage>
</organism>
<evidence type="ECO:0000256" key="1">
    <source>
        <dbReference type="ARBA" id="ARBA00022679"/>
    </source>
</evidence>
<accession>A0A330L429</accession>
<evidence type="ECO:0000313" key="4">
    <source>
        <dbReference type="EMBL" id="SPP63652.1"/>
    </source>
</evidence>
<dbReference type="InterPro" id="IPR028098">
    <property type="entry name" value="Glyco_trans_4-like_N"/>
</dbReference>
<dbReference type="OrthoDB" id="9769555at2"/>
<dbReference type="InParanoid" id="A0A330L429"/>
<dbReference type="Pfam" id="PF13439">
    <property type="entry name" value="Glyco_transf_4"/>
    <property type="match status" value="1"/>
</dbReference>
<evidence type="ECO:0000259" key="3">
    <source>
        <dbReference type="Pfam" id="PF13439"/>
    </source>
</evidence>
<evidence type="ECO:0000313" key="5">
    <source>
        <dbReference type="Proteomes" id="UP000248168"/>
    </source>
</evidence>
<protein>
    <submittedName>
        <fullName evidence="4">Putative Glycosyl transferase group 1</fullName>
    </submittedName>
</protein>
<dbReference type="RefSeq" id="WP_121988150.1">
    <property type="nucleotide sequence ID" value="NZ_OUNR01000001.1"/>
</dbReference>
<feature type="domain" description="Glycosyl transferase family 1" evidence="2">
    <location>
        <begin position="197"/>
        <end position="351"/>
    </location>
</feature>
<dbReference type="EMBL" id="OUNR01000001">
    <property type="protein sequence ID" value="SPP63652.1"/>
    <property type="molecule type" value="Genomic_DNA"/>
</dbReference>
<proteinExistence type="predicted"/>
<evidence type="ECO:0000259" key="2">
    <source>
        <dbReference type="Pfam" id="PF00534"/>
    </source>
</evidence>
<dbReference type="GO" id="GO:0009103">
    <property type="term" value="P:lipopolysaccharide biosynthetic process"/>
    <property type="evidence" value="ECO:0007669"/>
    <property type="project" value="TreeGrafter"/>
</dbReference>
<dbReference type="AlphaFoldDB" id="A0A330L429"/>